<sequence length="309" mass="35292">MAFDELFISSPNLQSICDRTRRPKECGRYTKGSCSPSCESSIILHRLKTIASDSEQQQRQEQSKEMVPTTYFPLFQQLPPEIRHHVWREALCEWAVWYTSHPHINLQASGLLIRMKPVGVAPFRVGFVCQESRRLMKQLYTKLLPSGSTPGSSSTVVYWLIPDRTIVYLGCIARATDFLDIIQAYKSLPLRHLVLRWSDLVDVTRFSHSLAYQCPELQSFTLHAADRETTPELCRCDSPLGKHLADWYVTIAAWKDKTLPYLEHPESELLNWSVGECFGGWDEGKDGPRLHFLPSKLQASAALKRILGD</sequence>
<evidence type="ECO:0000313" key="2">
    <source>
        <dbReference type="EMBL" id="PQK13801.1"/>
    </source>
</evidence>
<organism evidence="2 3">
    <name type="scientific">Beauveria bassiana</name>
    <name type="common">White muscardine disease fungus</name>
    <name type="synonym">Tritirachium shiotae</name>
    <dbReference type="NCBI Taxonomy" id="176275"/>
    <lineage>
        <taxon>Eukaryota</taxon>
        <taxon>Fungi</taxon>
        <taxon>Dikarya</taxon>
        <taxon>Ascomycota</taxon>
        <taxon>Pezizomycotina</taxon>
        <taxon>Sordariomycetes</taxon>
        <taxon>Hypocreomycetidae</taxon>
        <taxon>Hypocreales</taxon>
        <taxon>Cordycipitaceae</taxon>
        <taxon>Beauveria</taxon>
    </lineage>
</organism>
<reference evidence="2 3" key="1">
    <citation type="submission" date="2016-07" db="EMBL/GenBank/DDBJ databases">
        <title>Comparative genomics of the entomopathogenic fungus Beauveria bassiana.</title>
        <authorList>
            <person name="Valero Jimenez C.A."/>
            <person name="Zwaan B.J."/>
            <person name="Van Kan J.A."/>
            <person name="Takken W."/>
            <person name="Debets A.J."/>
            <person name="Schoustra S.E."/>
            <person name="Koenraadt C.J."/>
        </authorList>
    </citation>
    <scope>NUCLEOTIDE SEQUENCE [LARGE SCALE GENOMIC DNA]</scope>
    <source>
        <strain evidence="2 3">ARSEF 8028</strain>
    </source>
</reference>
<accession>A0A2S7YC77</accession>
<evidence type="ECO:0000313" key="3">
    <source>
        <dbReference type="Proteomes" id="UP000237441"/>
    </source>
</evidence>
<dbReference type="OrthoDB" id="3473305at2759"/>
<dbReference type="AlphaFoldDB" id="A0A2S7YC77"/>
<feature type="domain" description="2EXR" evidence="1">
    <location>
        <begin position="72"/>
        <end position="148"/>
    </location>
</feature>
<name>A0A2S7YC77_BEABA</name>
<proteinExistence type="predicted"/>
<comment type="caution">
    <text evidence="2">The sequence shown here is derived from an EMBL/GenBank/DDBJ whole genome shotgun (WGS) entry which is preliminary data.</text>
</comment>
<dbReference type="InterPro" id="IPR045518">
    <property type="entry name" value="2EXR"/>
</dbReference>
<protein>
    <recommendedName>
        <fullName evidence="1">2EXR domain-containing protein</fullName>
    </recommendedName>
</protein>
<dbReference type="EMBL" id="JRHA01000004">
    <property type="protein sequence ID" value="PQK13801.1"/>
    <property type="molecule type" value="Genomic_DNA"/>
</dbReference>
<dbReference type="Pfam" id="PF20150">
    <property type="entry name" value="2EXR"/>
    <property type="match status" value="1"/>
</dbReference>
<dbReference type="Proteomes" id="UP000237441">
    <property type="component" value="Unassembled WGS sequence"/>
</dbReference>
<gene>
    <name evidence="2" type="ORF">BB8028_0004g07320</name>
</gene>
<evidence type="ECO:0000259" key="1">
    <source>
        <dbReference type="Pfam" id="PF20150"/>
    </source>
</evidence>